<dbReference type="RefSeq" id="WP_251810229.1">
    <property type="nucleotide sequence ID" value="NZ_CP101527.1"/>
</dbReference>
<gene>
    <name evidence="4" type="ORF">NNL22_17550</name>
</gene>
<evidence type="ECO:0000313" key="5">
    <source>
        <dbReference type="Proteomes" id="UP001164472"/>
    </source>
</evidence>
<feature type="coiled-coil region" evidence="2">
    <location>
        <begin position="122"/>
        <end position="189"/>
    </location>
</feature>
<evidence type="ECO:0000313" key="4">
    <source>
        <dbReference type="EMBL" id="UZW74802.1"/>
    </source>
</evidence>
<dbReference type="PANTHER" id="PTHR30469">
    <property type="entry name" value="MULTIDRUG RESISTANCE PROTEIN MDTA"/>
    <property type="match status" value="1"/>
</dbReference>
<dbReference type="Pfam" id="PF25917">
    <property type="entry name" value="BSH_RND"/>
    <property type="match status" value="1"/>
</dbReference>
<dbReference type="Gene3D" id="1.10.287.470">
    <property type="entry name" value="Helix hairpin bin"/>
    <property type="match status" value="1"/>
</dbReference>
<dbReference type="GO" id="GO:0015562">
    <property type="term" value="F:efflux transmembrane transporter activity"/>
    <property type="evidence" value="ECO:0007669"/>
    <property type="project" value="TreeGrafter"/>
</dbReference>
<protein>
    <submittedName>
        <fullName evidence="4">Efflux RND transporter periplasmic adaptor subunit</fullName>
    </submittedName>
</protein>
<dbReference type="Gene3D" id="2.40.420.20">
    <property type="match status" value="1"/>
</dbReference>
<dbReference type="KEGG" id="asem:NNL22_17550"/>
<dbReference type="InterPro" id="IPR058625">
    <property type="entry name" value="MdtA-like_BSH"/>
</dbReference>
<sequence>MNQMIKQSLKILLPLLVLTICAIAAYKINENPSQARKAPQAKQAILSVDATPLTRSSYTVRLKAYGEVRPRTEGTLVSQVSGTLTKVSSRFQNGGFFEAGEPLAQIDDRDYVAAVTIAESDLIQAQFELEEERARGQQAEANWNRIGKGKQASELVLRKPQLAAARAKVASARAALDKAKLDLQRTEITAPYAGRIVDKKVDVGQFVSTNTELADIYAIDYVEIRLPLSPRQVEYLTIPEQYRGDDPKPAKGPDVEMLARQGHRQYKWHGFISRAESALDSNNRQLYVVAQLNDPYRQREDGAPPLKIGQFIEATINANTLNNVFVIPRSALYQGKTVVLIENDLLVRRDVEVIWTDEEHAVVNHNLTAGEWLVTTPLGNPVSGTRVAIRSK</sequence>
<proteinExistence type="inferred from homology"/>
<dbReference type="InterPro" id="IPR006143">
    <property type="entry name" value="RND_pump_MFP"/>
</dbReference>
<dbReference type="SUPFAM" id="SSF111369">
    <property type="entry name" value="HlyD-like secretion proteins"/>
    <property type="match status" value="1"/>
</dbReference>
<accession>A0A9E8HK28</accession>
<dbReference type="GO" id="GO:1990281">
    <property type="term" value="C:efflux pump complex"/>
    <property type="evidence" value="ECO:0007669"/>
    <property type="project" value="TreeGrafter"/>
</dbReference>
<dbReference type="AlphaFoldDB" id="A0A9E8HK28"/>
<keyword evidence="2" id="KW-0175">Coiled coil</keyword>
<feature type="domain" description="Multidrug resistance protein MdtA-like barrel-sandwich hybrid" evidence="3">
    <location>
        <begin position="75"/>
        <end position="213"/>
    </location>
</feature>
<reference evidence="4" key="1">
    <citation type="submission" date="2022-07" db="EMBL/GenBank/DDBJ databases">
        <title>Alkalimarinus sp. nov., isolated from gut of a Alitta virens.</title>
        <authorList>
            <person name="Yang A.I."/>
            <person name="Shin N.-R."/>
        </authorList>
    </citation>
    <scope>NUCLEOTIDE SEQUENCE</scope>
    <source>
        <strain evidence="4">FA028</strain>
    </source>
</reference>
<dbReference type="NCBIfam" id="TIGR01730">
    <property type="entry name" value="RND_mfp"/>
    <property type="match status" value="1"/>
</dbReference>
<dbReference type="PANTHER" id="PTHR30469:SF12">
    <property type="entry name" value="MULTIDRUG RESISTANCE PROTEIN MDTA"/>
    <property type="match status" value="1"/>
</dbReference>
<evidence type="ECO:0000256" key="1">
    <source>
        <dbReference type="ARBA" id="ARBA00009477"/>
    </source>
</evidence>
<dbReference type="EMBL" id="CP101527">
    <property type="protein sequence ID" value="UZW74802.1"/>
    <property type="molecule type" value="Genomic_DNA"/>
</dbReference>
<name>A0A9E8HK28_9ALTE</name>
<evidence type="ECO:0000259" key="3">
    <source>
        <dbReference type="Pfam" id="PF25917"/>
    </source>
</evidence>
<organism evidence="4 5">
    <name type="scientific">Alkalimarinus sediminis</name>
    <dbReference type="NCBI Taxonomy" id="1632866"/>
    <lineage>
        <taxon>Bacteria</taxon>
        <taxon>Pseudomonadati</taxon>
        <taxon>Pseudomonadota</taxon>
        <taxon>Gammaproteobacteria</taxon>
        <taxon>Alteromonadales</taxon>
        <taxon>Alteromonadaceae</taxon>
        <taxon>Alkalimarinus</taxon>
    </lineage>
</organism>
<dbReference type="Gene3D" id="2.40.50.100">
    <property type="match status" value="1"/>
</dbReference>
<keyword evidence="5" id="KW-1185">Reference proteome</keyword>
<dbReference type="Gene3D" id="2.40.30.170">
    <property type="match status" value="1"/>
</dbReference>
<dbReference type="Proteomes" id="UP001164472">
    <property type="component" value="Chromosome"/>
</dbReference>
<comment type="similarity">
    <text evidence="1">Belongs to the membrane fusion protein (MFP) (TC 8.A.1) family.</text>
</comment>
<evidence type="ECO:0000256" key="2">
    <source>
        <dbReference type="SAM" id="Coils"/>
    </source>
</evidence>